<dbReference type="CDD" id="cd01907">
    <property type="entry name" value="GlxB"/>
    <property type="match status" value="1"/>
</dbReference>
<dbReference type="EMBL" id="CP000527">
    <property type="protein sequence ID" value="ABM28356.1"/>
    <property type="molecule type" value="Genomic_DNA"/>
</dbReference>
<dbReference type="RefSeq" id="WP_010939109.1">
    <property type="nucleotide sequence ID" value="NC_008751.1"/>
</dbReference>
<dbReference type="HOGENOM" id="CLU_061941_0_0_7"/>
<proteinExistence type="predicted"/>
<evidence type="ECO:0000256" key="1">
    <source>
        <dbReference type="PIRSR" id="PIRSR018774-1"/>
    </source>
</evidence>
<feature type="active site" description="For GATase activity" evidence="1">
    <location>
        <position position="17"/>
    </location>
</feature>
<keyword evidence="3" id="KW-0560">Oxidoreductase</keyword>
<dbReference type="Gene3D" id="3.60.20.10">
    <property type="entry name" value="Glutamine Phosphoribosylpyrophosphate, subunit 1, domain 1"/>
    <property type="match status" value="1"/>
</dbReference>
<dbReference type="InterPro" id="IPR012375">
    <property type="entry name" value="Glu_synth_lsu_1"/>
</dbReference>
<evidence type="ECO:0000313" key="3">
    <source>
        <dbReference type="EMBL" id="ABM28356.1"/>
    </source>
</evidence>
<dbReference type="SMR" id="A0A0H3A8F8"/>
<dbReference type="InterPro" id="IPR017932">
    <property type="entry name" value="GATase_2_dom"/>
</dbReference>
<evidence type="ECO:0000313" key="4">
    <source>
        <dbReference type="Proteomes" id="UP000009173"/>
    </source>
</evidence>
<dbReference type="Pfam" id="PF00310">
    <property type="entry name" value="GATase_2"/>
    <property type="match status" value="1"/>
</dbReference>
<sequence>MKAPKDFWKFDKDIAGCGVFGVIDRKRNLIPGTMPIDAMCTMHDRGNGLGGGFAAYGIYPDRADDYAFHIMGDDAAALERAETYLAGLFDVHHAEPIPTRDVLTVKNPPLVRRYFLAPKAVRPQWQHMGESDYVVGAVMHVNTRIPGAFVFSSGKNMGTFKGVGYPEDIADFFRLDEYRAYMWTAHNRFPTNTPGWWGGAHPFTLLDWAIVHNGEISSYGINRRYLCEHDYECTLMTDTEVVAYLLDLMVRKHGLSKRMASWVFAPPFWDEVDRMPEEQRKAFTALRAVYGAALLNGPFAILVTDSRGMMGLNDRVKLRPLVVAEKDTMTFMSSEESSIREVCRDLDRVWAPKAGEPVIVELEA</sequence>
<dbReference type="EC" id="1.4.1.13" evidence="3"/>
<dbReference type="AlphaFoldDB" id="A0A0H3A8F8"/>
<feature type="domain" description="Glutamine amidotransferase type-2" evidence="2">
    <location>
        <begin position="17"/>
        <end position="363"/>
    </location>
</feature>
<dbReference type="KEGG" id="dvl:Dvul_1338"/>
<organism evidence="3 4">
    <name type="scientific">Nitratidesulfovibrio vulgaris (strain DP4)</name>
    <name type="common">Desulfovibrio vulgaris</name>
    <dbReference type="NCBI Taxonomy" id="391774"/>
    <lineage>
        <taxon>Bacteria</taxon>
        <taxon>Pseudomonadati</taxon>
        <taxon>Thermodesulfobacteriota</taxon>
        <taxon>Desulfovibrionia</taxon>
        <taxon>Desulfovibrionales</taxon>
        <taxon>Desulfovibrionaceae</taxon>
        <taxon>Nitratidesulfovibrio</taxon>
    </lineage>
</organism>
<dbReference type="Proteomes" id="UP000009173">
    <property type="component" value="Chromosome"/>
</dbReference>
<gene>
    <name evidence="3" type="ordered locus">Dvul_1338</name>
</gene>
<dbReference type="PROSITE" id="PS51278">
    <property type="entry name" value="GATASE_TYPE_2"/>
    <property type="match status" value="1"/>
</dbReference>
<evidence type="ECO:0000259" key="2">
    <source>
        <dbReference type="PROSITE" id="PS51278"/>
    </source>
</evidence>
<accession>A0A0H3A8F8</accession>
<dbReference type="PIRSF" id="PIRSF018774">
    <property type="entry name" value="GOGAT_lg_dom1"/>
    <property type="match status" value="1"/>
</dbReference>
<dbReference type="GO" id="GO:0004355">
    <property type="term" value="F:glutamate synthase (NADPH) activity"/>
    <property type="evidence" value="ECO:0007669"/>
    <property type="project" value="UniProtKB-EC"/>
</dbReference>
<dbReference type="SUPFAM" id="SSF56235">
    <property type="entry name" value="N-terminal nucleophile aminohydrolases (Ntn hydrolases)"/>
    <property type="match status" value="1"/>
</dbReference>
<dbReference type="InterPro" id="IPR029055">
    <property type="entry name" value="Ntn_hydrolases_N"/>
</dbReference>
<reference evidence="4" key="1">
    <citation type="journal article" date="2009" name="Environ. Microbiol.">
        <title>Contribution of mobile genetic elements to Desulfovibrio vulgaris genome plasticity.</title>
        <authorList>
            <person name="Walker C.B."/>
            <person name="Stolyar S."/>
            <person name="Chivian D."/>
            <person name="Pinel N."/>
            <person name="Gabster J.A."/>
            <person name="Dehal P.S."/>
            <person name="He Z."/>
            <person name="Yang Z.K."/>
            <person name="Yen H.C."/>
            <person name="Zhou J."/>
            <person name="Wall J.D."/>
            <person name="Hazen T.C."/>
            <person name="Arkin A.P."/>
            <person name="Stahl D.A."/>
        </authorList>
    </citation>
    <scope>NUCLEOTIDE SEQUENCE [LARGE SCALE GENOMIC DNA]</scope>
    <source>
        <strain evidence="4">DP4</strain>
    </source>
</reference>
<name>A0A0H3A8F8_NITV4</name>
<protein>
    <submittedName>
        <fullName evidence="3">Glutamate synthase (NADPH) GltB1 subunit</fullName>
        <ecNumber evidence="3">1.4.1.13</ecNumber>
    </submittedName>
</protein>